<dbReference type="InterPro" id="IPR029054">
    <property type="entry name" value="dUTPase-like"/>
</dbReference>
<evidence type="ECO:0000259" key="6">
    <source>
        <dbReference type="Pfam" id="PF00692"/>
    </source>
</evidence>
<keyword evidence="4 5" id="KW-0546">Nucleotide metabolism</keyword>
<keyword evidence="3 5" id="KW-0378">Hydrolase</keyword>
<reference evidence="7" key="1">
    <citation type="submission" date="2021-01" db="EMBL/GenBank/DDBJ databases">
        <authorList>
            <person name="Corre E."/>
            <person name="Pelletier E."/>
            <person name="Niang G."/>
            <person name="Scheremetjew M."/>
            <person name="Finn R."/>
            <person name="Kale V."/>
            <person name="Holt S."/>
            <person name="Cochrane G."/>
            <person name="Meng A."/>
            <person name="Brown T."/>
            <person name="Cohen L."/>
        </authorList>
    </citation>
    <scope>NUCLEOTIDE SEQUENCE</scope>
    <source>
        <strain evidence="7">Ras09</strain>
    </source>
</reference>
<comment type="cofactor">
    <cofactor evidence="5">
        <name>Mg(2+)</name>
        <dbReference type="ChEBI" id="CHEBI:18420"/>
    </cofactor>
</comment>
<dbReference type="UniPathway" id="UPA00610">
    <property type="reaction ID" value="UER00666"/>
</dbReference>
<comment type="catalytic activity">
    <reaction evidence="5">
        <text>dUTP + H2O = dUMP + diphosphate + H(+)</text>
        <dbReference type="Rhea" id="RHEA:10248"/>
        <dbReference type="ChEBI" id="CHEBI:15377"/>
        <dbReference type="ChEBI" id="CHEBI:15378"/>
        <dbReference type="ChEBI" id="CHEBI:33019"/>
        <dbReference type="ChEBI" id="CHEBI:61555"/>
        <dbReference type="ChEBI" id="CHEBI:246422"/>
        <dbReference type="EC" id="3.6.1.23"/>
    </reaction>
</comment>
<dbReference type="PANTHER" id="PTHR11241:SF0">
    <property type="entry name" value="DEOXYURIDINE 5'-TRIPHOSPHATE NUCLEOTIDOHYDROLASE"/>
    <property type="match status" value="1"/>
</dbReference>
<dbReference type="NCBIfam" id="TIGR00576">
    <property type="entry name" value="dut"/>
    <property type="match status" value="1"/>
</dbReference>
<dbReference type="InterPro" id="IPR033704">
    <property type="entry name" value="dUTPase_trimeric"/>
</dbReference>
<name>A0A7S3CI66_9SPIT</name>
<comment type="pathway">
    <text evidence="1 5">Pyrimidine metabolism; dUMP biosynthesis; dUMP from dCTP (dUTP route): step 2/2.</text>
</comment>
<dbReference type="GO" id="GO:0004170">
    <property type="term" value="F:dUTP diphosphatase activity"/>
    <property type="evidence" value="ECO:0007669"/>
    <property type="project" value="UniProtKB-UniRule"/>
</dbReference>
<evidence type="ECO:0000256" key="1">
    <source>
        <dbReference type="ARBA" id="ARBA00005142"/>
    </source>
</evidence>
<dbReference type="SUPFAM" id="SSF51283">
    <property type="entry name" value="dUTPase-like"/>
    <property type="match status" value="1"/>
</dbReference>
<dbReference type="InterPro" id="IPR008181">
    <property type="entry name" value="dUTPase"/>
</dbReference>
<dbReference type="PANTHER" id="PTHR11241">
    <property type="entry name" value="DEOXYURIDINE 5'-TRIPHOSPHATE NUCLEOTIDOHYDROLASE"/>
    <property type="match status" value="1"/>
</dbReference>
<evidence type="ECO:0000256" key="5">
    <source>
        <dbReference type="RuleBase" id="RU367024"/>
    </source>
</evidence>
<feature type="domain" description="dUTPase-like" evidence="6">
    <location>
        <begin position="2"/>
        <end position="91"/>
    </location>
</feature>
<evidence type="ECO:0000256" key="4">
    <source>
        <dbReference type="ARBA" id="ARBA00023080"/>
    </source>
</evidence>
<gene>
    <name evidence="7" type="ORF">SRAS04492_LOCUS623</name>
</gene>
<evidence type="ECO:0000256" key="2">
    <source>
        <dbReference type="ARBA" id="ARBA00006581"/>
    </source>
</evidence>
<evidence type="ECO:0000256" key="3">
    <source>
        <dbReference type="ARBA" id="ARBA00022801"/>
    </source>
</evidence>
<dbReference type="CDD" id="cd07557">
    <property type="entry name" value="trimeric_dUTPase"/>
    <property type="match status" value="1"/>
</dbReference>
<keyword evidence="5" id="KW-0460">Magnesium</keyword>
<protein>
    <recommendedName>
        <fullName evidence="5">Deoxyuridine 5'-triphosphate nucleotidohydrolase</fullName>
        <shortName evidence="5">dUTPase</shortName>
        <ecNumber evidence="5">3.6.1.23</ecNumber>
    </recommendedName>
    <alternativeName>
        <fullName evidence="5">dUTP pyrophosphatase</fullName>
    </alternativeName>
</protein>
<organism evidence="7">
    <name type="scientific">Strombidium rassoulzadegani</name>
    <dbReference type="NCBI Taxonomy" id="1082188"/>
    <lineage>
        <taxon>Eukaryota</taxon>
        <taxon>Sar</taxon>
        <taxon>Alveolata</taxon>
        <taxon>Ciliophora</taxon>
        <taxon>Intramacronucleata</taxon>
        <taxon>Spirotrichea</taxon>
        <taxon>Oligotrichia</taxon>
        <taxon>Strombidiidae</taxon>
        <taxon>Strombidium</taxon>
    </lineage>
</organism>
<dbReference type="Gene3D" id="2.70.40.10">
    <property type="match status" value="1"/>
</dbReference>
<dbReference type="InterPro" id="IPR036157">
    <property type="entry name" value="dUTPase-like_sf"/>
</dbReference>
<proteinExistence type="inferred from homology"/>
<comment type="similarity">
    <text evidence="2 5">Belongs to the dUTPase family.</text>
</comment>
<evidence type="ECO:0000313" key="7">
    <source>
        <dbReference type="EMBL" id="CAE0228839.1"/>
    </source>
</evidence>
<dbReference type="EMBL" id="HBIA01001219">
    <property type="protein sequence ID" value="CAE0228839.1"/>
    <property type="molecule type" value="Transcribed_RNA"/>
</dbReference>
<comment type="function">
    <text evidence="5">Involved in nucleotide metabolism via production of dUMP, the immediate precursor of thymidine nucleotides, and decreases the intracellular concentration of dUTP so that uracil cannot be incorporated into DNA.</text>
</comment>
<keyword evidence="5" id="KW-0479">Metal-binding</keyword>
<dbReference type="Pfam" id="PF00692">
    <property type="entry name" value="dUTPase"/>
    <property type="match status" value="1"/>
</dbReference>
<sequence length="99" mass="10767">MAVPEGNYGRMAPRSGLAAKHFIDVGAGVIDSDFRGEIKILLFNFGDQPFEVKAGDRVAQLIIEKYTITDILEVTDLEESVRGEKGFGSTGVQGEVIKH</sequence>
<dbReference type="GO" id="GO:0006226">
    <property type="term" value="P:dUMP biosynthetic process"/>
    <property type="evidence" value="ECO:0007669"/>
    <property type="project" value="UniProtKB-UniRule"/>
</dbReference>
<dbReference type="GO" id="GO:0000287">
    <property type="term" value="F:magnesium ion binding"/>
    <property type="evidence" value="ECO:0007669"/>
    <property type="project" value="UniProtKB-UniRule"/>
</dbReference>
<dbReference type="EC" id="3.6.1.23" evidence="5"/>
<accession>A0A7S3CI66</accession>
<dbReference type="GO" id="GO:0046081">
    <property type="term" value="P:dUTP catabolic process"/>
    <property type="evidence" value="ECO:0007669"/>
    <property type="project" value="UniProtKB-UniRule"/>
</dbReference>
<dbReference type="AlphaFoldDB" id="A0A7S3CI66"/>